<dbReference type="EMBL" id="CM056811">
    <property type="protein sequence ID" value="KAJ8635758.1"/>
    <property type="molecule type" value="Genomic_DNA"/>
</dbReference>
<sequence length="437" mass="48030">MPKNAPISVSTQNRFRSSSCIRSSPSAPHTSSPLLILGRLPPATTSDHRRPQGDAYQGSPFINCVQNDQQENQHLNYTSISEIVRISEAGAEMAQRIATVWPAGHGKVFITLPFDNFGLNEKLIFDLFASRVNAIDPALRRSGRFDVEIEVTAPTEEERFQILVLYSKEFLQDESVDLKAVAASCNGYVGADLEALCREASMSALHKMSFASRNDLVLVTMDDWKHARSKVHPSITRGITVEVPKVPWEDIGGLQGLKAPPCIYMSDCQSLFPRKLQQAVEWPMKHAAAFARMGISPVRGVLLQGLPGCSKTTLAKAAAHAAEAAFFSLRGTGLFSMYAGEGEALLHSIFQRARLAAPSIIFFDEADVVGAKRGGGSSRGSSIVGERLLSTLLTEMDGLELPRVFLFWRLQTGLMQLMLHLCVQVDLIWCSMYHPQI</sequence>
<proteinExistence type="predicted"/>
<keyword evidence="2" id="KW-1185">Reference proteome</keyword>
<evidence type="ECO:0000313" key="1">
    <source>
        <dbReference type="EMBL" id="KAJ8635758.1"/>
    </source>
</evidence>
<evidence type="ECO:0000313" key="2">
    <source>
        <dbReference type="Proteomes" id="UP001234297"/>
    </source>
</evidence>
<name>A0ACC2LRG8_PERAE</name>
<gene>
    <name evidence="1" type="ORF">MRB53_010025</name>
</gene>
<reference evidence="1 2" key="1">
    <citation type="journal article" date="2022" name="Hortic Res">
        <title>A haplotype resolved chromosomal level avocado genome allows analysis of novel avocado genes.</title>
        <authorList>
            <person name="Nath O."/>
            <person name="Fletcher S.J."/>
            <person name="Hayward A."/>
            <person name="Shaw L.M."/>
            <person name="Masouleh A.K."/>
            <person name="Furtado A."/>
            <person name="Henry R.J."/>
            <person name="Mitter N."/>
        </authorList>
    </citation>
    <scope>NUCLEOTIDE SEQUENCE [LARGE SCALE GENOMIC DNA]</scope>
    <source>
        <strain evidence="2">cv. Hass</strain>
    </source>
</reference>
<comment type="caution">
    <text evidence="1">The sequence shown here is derived from an EMBL/GenBank/DDBJ whole genome shotgun (WGS) entry which is preliminary data.</text>
</comment>
<accession>A0ACC2LRG8</accession>
<organism evidence="1 2">
    <name type="scientific">Persea americana</name>
    <name type="common">Avocado</name>
    <dbReference type="NCBI Taxonomy" id="3435"/>
    <lineage>
        <taxon>Eukaryota</taxon>
        <taxon>Viridiplantae</taxon>
        <taxon>Streptophyta</taxon>
        <taxon>Embryophyta</taxon>
        <taxon>Tracheophyta</taxon>
        <taxon>Spermatophyta</taxon>
        <taxon>Magnoliopsida</taxon>
        <taxon>Magnoliidae</taxon>
        <taxon>Laurales</taxon>
        <taxon>Lauraceae</taxon>
        <taxon>Persea</taxon>
    </lineage>
</organism>
<protein>
    <submittedName>
        <fullName evidence="1">Uncharacterized protein</fullName>
    </submittedName>
</protein>
<dbReference type="Proteomes" id="UP001234297">
    <property type="component" value="Chromosome 3"/>
</dbReference>